<dbReference type="EnsemblMetazoa" id="CJA40321b.1">
    <property type="protein sequence ID" value="CJA40321b.1"/>
    <property type="gene ID" value="WBGene00216169"/>
</dbReference>
<reference evidence="1" key="2">
    <citation type="submission" date="2022-06" db="UniProtKB">
        <authorList>
            <consortium name="EnsemblMetazoa"/>
        </authorList>
    </citation>
    <scope>IDENTIFICATION</scope>
    <source>
        <strain evidence="1">DF5081</strain>
    </source>
</reference>
<reference evidence="2" key="1">
    <citation type="submission" date="2010-08" db="EMBL/GenBank/DDBJ databases">
        <authorList>
            <consortium name="Caenorhabditis japonica Sequencing Consortium"/>
            <person name="Wilson R.K."/>
        </authorList>
    </citation>
    <scope>NUCLEOTIDE SEQUENCE [LARGE SCALE GENOMIC DNA]</scope>
    <source>
        <strain evidence="2">DF5081</strain>
    </source>
</reference>
<protein>
    <submittedName>
        <fullName evidence="1">Uncharacterized protein</fullName>
    </submittedName>
</protein>
<dbReference type="Proteomes" id="UP000005237">
    <property type="component" value="Unassembled WGS sequence"/>
</dbReference>
<accession>A0A8R1ERG1</accession>
<organism evidence="1 2">
    <name type="scientific">Caenorhabditis japonica</name>
    <dbReference type="NCBI Taxonomy" id="281687"/>
    <lineage>
        <taxon>Eukaryota</taxon>
        <taxon>Metazoa</taxon>
        <taxon>Ecdysozoa</taxon>
        <taxon>Nematoda</taxon>
        <taxon>Chromadorea</taxon>
        <taxon>Rhabditida</taxon>
        <taxon>Rhabditina</taxon>
        <taxon>Rhabditomorpha</taxon>
        <taxon>Rhabditoidea</taxon>
        <taxon>Rhabditidae</taxon>
        <taxon>Peloderinae</taxon>
        <taxon>Caenorhabditis</taxon>
    </lineage>
</organism>
<name>A0A8R1ERG1_CAEJA</name>
<proteinExistence type="predicted"/>
<evidence type="ECO:0000313" key="2">
    <source>
        <dbReference type="Proteomes" id="UP000005237"/>
    </source>
</evidence>
<sequence length="125" mass="13936">MDEYVETMDGVLELGVEDRATVRLQTSSLADVMFSLEDSGGGGGKNRRVDDRHRGGRVAARNGYATVEDWVGKFDWSEVESVVFLLEWTSDGKINKAMGELVEKLAFEVTEVTIVPSRMHCTFDE</sequence>
<evidence type="ECO:0000313" key="1">
    <source>
        <dbReference type="EnsemblMetazoa" id="CJA40321b.1"/>
    </source>
</evidence>
<dbReference type="AlphaFoldDB" id="A0A8R1ERG1"/>
<keyword evidence="2" id="KW-1185">Reference proteome</keyword>